<evidence type="ECO:0000256" key="8">
    <source>
        <dbReference type="ARBA" id="ARBA00024069"/>
    </source>
</evidence>
<reference evidence="11 12" key="1">
    <citation type="submission" date="2024-07" db="EMBL/GenBank/DDBJ databases">
        <title>Draft Genome Sequence of Ferrimicrobium acidiphilum Strain YE2023, Isolated from a Pulp of Bioleach Reactor.</title>
        <authorList>
            <person name="Elkina Y.A."/>
            <person name="Bulaeva A.G."/>
            <person name="Beletsky A.V."/>
            <person name="Mardanov A.V."/>
        </authorList>
    </citation>
    <scope>NUCLEOTIDE SEQUENCE [LARGE SCALE GENOMIC DNA]</scope>
    <source>
        <strain evidence="11 12">YE2023</strain>
    </source>
</reference>
<evidence type="ECO:0000256" key="6">
    <source>
        <dbReference type="ARBA" id="ARBA00023209"/>
    </source>
</evidence>
<name>A0ABV3Y731_9ACTN</name>
<evidence type="ECO:0000256" key="9">
    <source>
        <dbReference type="ARBA" id="ARBA00046608"/>
    </source>
</evidence>
<keyword evidence="12" id="KW-1185">Reference proteome</keyword>
<comment type="subcellular location">
    <subcellularLocation>
        <location evidence="10">Cytoplasm</location>
    </subcellularLocation>
    <text evidence="10">Associated with the membrane possibly through PlsY.</text>
</comment>
<dbReference type="PANTHER" id="PTHR30100:SF1">
    <property type="entry name" value="PHOSPHATE ACYLTRANSFERASE"/>
    <property type="match status" value="1"/>
</dbReference>
<dbReference type="NCBIfam" id="TIGR00182">
    <property type="entry name" value="plsX"/>
    <property type="match status" value="1"/>
</dbReference>
<evidence type="ECO:0000256" key="10">
    <source>
        <dbReference type="HAMAP-Rule" id="MF_00019"/>
    </source>
</evidence>
<comment type="function">
    <text evidence="10">Catalyzes the reversible formation of acyl-phosphate (acyl-PO(4)) from acyl-[acyl-carrier-protein] (acyl-ACP). This enzyme utilizes acyl-ACP as fatty acyl donor, but not acyl-CoA.</text>
</comment>
<evidence type="ECO:0000256" key="1">
    <source>
        <dbReference type="ARBA" id="ARBA00001232"/>
    </source>
</evidence>
<evidence type="ECO:0000256" key="4">
    <source>
        <dbReference type="ARBA" id="ARBA00022679"/>
    </source>
</evidence>
<keyword evidence="2 10" id="KW-0963">Cytoplasm</keyword>
<keyword evidence="3 10" id="KW-0444">Lipid biosynthesis</keyword>
<dbReference type="InterPro" id="IPR003664">
    <property type="entry name" value="FA_synthesis"/>
</dbReference>
<sequence length="327" mass="33567">MKPVAVDLMGGDNGPAVIVEGINVALGAGAGEIVVVGSAEACRPLDRDPRVSVVLASEEISMSDDPASAPRRKRDASMVVGATLLKEQKVSAFVTFGNSGAAMATALVKVGRIRGVARPAIAVELPVPGSASTVLLDAGANTEVTPSWLHQFAVMGSVYCAARLGIAHPRVGLLSIGEEPGKGNSLVKETFKLLTDEPSINFIGNVEGRDVMSDRVDVVVTDGFTGNVVLKSLEGAAHVFAHAVLGALSEGDDGVLDLALPKLLPLWNQMTPDDTGAAALLGVNGLFLIGHGASNARAVASAVRNARQLGEADVVETIRKLEGSTGE</sequence>
<comment type="caution">
    <text evidence="11">The sequence shown here is derived from an EMBL/GenBank/DDBJ whole genome shotgun (WGS) entry which is preliminary data.</text>
</comment>
<evidence type="ECO:0000256" key="5">
    <source>
        <dbReference type="ARBA" id="ARBA00023098"/>
    </source>
</evidence>
<evidence type="ECO:0000313" key="12">
    <source>
        <dbReference type="Proteomes" id="UP001560267"/>
    </source>
</evidence>
<keyword evidence="6 10" id="KW-0594">Phospholipid biosynthesis</keyword>
<dbReference type="EC" id="2.3.1.274" evidence="8 10"/>
<dbReference type="Proteomes" id="UP001560267">
    <property type="component" value="Unassembled WGS sequence"/>
</dbReference>
<keyword evidence="7 10" id="KW-1208">Phospholipid metabolism</keyword>
<comment type="catalytic activity">
    <reaction evidence="1 10">
        <text>a fatty acyl-[ACP] + phosphate = an acyl phosphate + holo-[ACP]</text>
        <dbReference type="Rhea" id="RHEA:42292"/>
        <dbReference type="Rhea" id="RHEA-COMP:9685"/>
        <dbReference type="Rhea" id="RHEA-COMP:14125"/>
        <dbReference type="ChEBI" id="CHEBI:43474"/>
        <dbReference type="ChEBI" id="CHEBI:59918"/>
        <dbReference type="ChEBI" id="CHEBI:64479"/>
        <dbReference type="ChEBI" id="CHEBI:138651"/>
        <dbReference type="EC" id="2.3.1.274"/>
    </reaction>
</comment>
<dbReference type="PANTHER" id="PTHR30100">
    <property type="entry name" value="FATTY ACID/PHOSPHOLIPID SYNTHESIS PROTEIN PLSX"/>
    <property type="match status" value="1"/>
</dbReference>
<dbReference type="InterPro" id="IPR012281">
    <property type="entry name" value="Phospholipid_synth_PlsX-like"/>
</dbReference>
<dbReference type="EMBL" id="JBFSHR010000079">
    <property type="protein sequence ID" value="MEX6430751.1"/>
    <property type="molecule type" value="Genomic_DNA"/>
</dbReference>
<gene>
    <name evidence="10 11" type="primary">plsX</name>
    <name evidence="11" type="ORF">AB6A68_13040</name>
</gene>
<accession>A0ABV3Y731</accession>
<dbReference type="Pfam" id="PF02504">
    <property type="entry name" value="FA_synthesis"/>
    <property type="match status" value="1"/>
</dbReference>
<dbReference type="RefSeq" id="WP_298386897.1">
    <property type="nucleotide sequence ID" value="NZ_JBFSHR010000079.1"/>
</dbReference>
<evidence type="ECO:0000256" key="7">
    <source>
        <dbReference type="ARBA" id="ARBA00023264"/>
    </source>
</evidence>
<evidence type="ECO:0000256" key="3">
    <source>
        <dbReference type="ARBA" id="ARBA00022516"/>
    </source>
</evidence>
<evidence type="ECO:0000256" key="2">
    <source>
        <dbReference type="ARBA" id="ARBA00022490"/>
    </source>
</evidence>
<dbReference type="HAMAP" id="MF_00019">
    <property type="entry name" value="PlsX"/>
    <property type="match status" value="1"/>
</dbReference>
<evidence type="ECO:0000313" key="11">
    <source>
        <dbReference type="EMBL" id="MEX6430751.1"/>
    </source>
</evidence>
<dbReference type="Gene3D" id="3.40.718.10">
    <property type="entry name" value="Isopropylmalate Dehydrogenase"/>
    <property type="match status" value="1"/>
</dbReference>
<proteinExistence type="inferred from homology"/>
<comment type="subunit">
    <text evidence="9 10">Homodimer. Probably interacts with PlsY.</text>
</comment>
<keyword evidence="5 10" id="KW-0443">Lipid metabolism</keyword>
<keyword evidence="11" id="KW-0012">Acyltransferase</keyword>
<protein>
    <recommendedName>
        <fullName evidence="8 10">Phosphate acyltransferase</fullName>
        <ecNumber evidence="8 10">2.3.1.274</ecNumber>
    </recommendedName>
    <alternativeName>
        <fullName evidence="10">Acyl-ACP phosphotransacylase</fullName>
    </alternativeName>
    <alternativeName>
        <fullName evidence="10">Acyl-[acyl-carrier-protein]--phosphate acyltransferase</fullName>
    </alternativeName>
    <alternativeName>
        <fullName evidence="10">Phosphate-acyl-ACP acyltransferase</fullName>
    </alternativeName>
</protein>
<organism evidence="11 12">
    <name type="scientific">Ferrimicrobium acidiphilum</name>
    <dbReference type="NCBI Taxonomy" id="121039"/>
    <lineage>
        <taxon>Bacteria</taxon>
        <taxon>Bacillati</taxon>
        <taxon>Actinomycetota</taxon>
        <taxon>Acidimicrobiia</taxon>
        <taxon>Acidimicrobiales</taxon>
        <taxon>Acidimicrobiaceae</taxon>
        <taxon>Ferrimicrobium</taxon>
    </lineage>
</organism>
<dbReference type="GO" id="GO:0043811">
    <property type="term" value="F:phosphate:acyl-[acyl carrier protein] acyltransferase activity"/>
    <property type="evidence" value="ECO:0007669"/>
    <property type="project" value="UniProtKB-EC"/>
</dbReference>
<comment type="similarity">
    <text evidence="10">Belongs to the PlsX family.</text>
</comment>
<dbReference type="SUPFAM" id="SSF53659">
    <property type="entry name" value="Isocitrate/Isopropylmalate dehydrogenase-like"/>
    <property type="match status" value="1"/>
</dbReference>
<keyword evidence="4 10" id="KW-0808">Transferase</keyword>
<dbReference type="PIRSF" id="PIRSF002465">
    <property type="entry name" value="Phsphlp_syn_PlsX"/>
    <property type="match status" value="1"/>
</dbReference>
<comment type="pathway">
    <text evidence="10">Lipid metabolism; phospholipid metabolism.</text>
</comment>